<evidence type="ECO:0000313" key="1">
    <source>
        <dbReference type="EMBL" id="EQC38929.1"/>
    </source>
</evidence>
<dbReference type="RefSeq" id="XP_008607753.1">
    <property type="nucleotide sequence ID" value="XM_008609531.1"/>
</dbReference>
<protein>
    <submittedName>
        <fullName evidence="1">Uncharacterized protein</fullName>
    </submittedName>
</protein>
<dbReference type="VEuPathDB" id="FungiDB:SDRG_03887"/>
<organism evidence="1 2">
    <name type="scientific">Saprolegnia diclina (strain VS20)</name>
    <dbReference type="NCBI Taxonomy" id="1156394"/>
    <lineage>
        <taxon>Eukaryota</taxon>
        <taxon>Sar</taxon>
        <taxon>Stramenopiles</taxon>
        <taxon>Oomycota</taxon>
        <taxon>Saprolegniomycetes</taxon>
        <taxon>Saprolegniales</taxon>
        <taxon>Saprolegniaceae</taxon>
        <taxon>Saprolegnia</taxon>
    </lineage>
</organism>
<proteinExistence type="predicted"/>
<dbReference type="EMBL" id="JH767140">
    <property type="protein sequence ID" value="EQC38929.1"/>
    <property type="molecule type" value="Genomic_DNA"/>
</dbReference>
<dbReference type="AlphaFoldDB" id="T0QLJ0"/>
<reference evidence="1 2" key="1">
    <citation type="submission" date="2012-04" db="EMBL/GenBank/DDBJ databases">
        <title>The Genome Sequence of Saprolegnia declina VS20.</title>
        <authorList>
            <consortium name="The Broad Institute Genome Sequencing Platform"/>
            <person name="Russ C."/>
            <person name="Nusbaum C."/>
            <person name="Tyler B."/>
            <person name="van West P."/>
            <person name="Dieguez-Uribeondo J."/>
            <person name="de Bruijn I."/>
            <person name="Tripathy S."/>
            <person name="Jiang R."/>
            <person name="Young S.K."/>
            <person name="Zeng Q."/>
            <person name="Gargeya S."/>
            <person name="Fitzgerald M."/>
            <person name="Haas B."/>
            <person name="Abouelleil A."/>
            <person name="Alvarado L."/>
            <person name="Arachchi H.M."/>
            <person name="Berlin A."/>
            <person name="Chapman S.B."/>
            <person name="Goldberg J."/>
            <person name="Griggs A."/>
            <person name="Gujja S."/>
            <person name="Hansen M."/>
            <person name="Howarth C."/>
            <person name="Imamovic A."/>
            <person name="Larimer J."/>
            <person name="McCowen C."/>
            <person name="Montmayeur A."/>
            <person name="Murphy C."/>
            <person name="Neiman D."/>
            <person name="Pearson M."/>
            <person name="Priest M."/>
            <person name="Roberts A."/>
            <person name="Saif S."/>
            <person name="Shea T."/>
            <person name="Sisk P."/>
            <person name="Sykes S."/>
            <person name="Wortman J."/>
            <person name="Nusbaum C."/>
            <person name="Birren B."/>
        </authorList>
    </citation>
    <scope>NUCLEOTIDE SEQUENCE [LARGE SCALE GENOMIC DNA]</scope>
    <source>
        <strain evidence="1 2">VS20</strain>
    </source>
</reference>
<sequence length="376" mass="43071">MLREVLPVVAGVHVEVDGLDGLSKDEKRRVLNRVRQREYRRLDLEELQMLRRRVADLEQTWTALTVHGKRDRMCMLPWKDVALGLRDETRVVVGKNRQLRDQLEYYTTMARVLGSWVARLSPTLQASMPPTPANWHSVALPADAGARGLAMDWLMTRLYHNVDGTFQANAFPSNSVQDFSDINIYLDDGKFQFVVRSQRVVHASLAYVEGVYGAFCDDVTEIGVENSTGNWVRRINQEELEGQNLVYGHQTLIKGVEQHYLCRRYTEPGRFVLVGQNIVEDAQYPSSQRGMYEETGWRVIEAIGPDQTLVKDCITVTSLSAADGSGYLSLDEYGAFFGIEVSDDQEEYLTVTNFRRRLQRFFGYLDRDLREYLTPP</sequence>
<keyword evidence="2" id="KW-1185">Reference proteome</keyword>
<dbReference type="GeneID" id="19944614"/>
<dbReference type="OMA" id="GVEQHYL"/>
<dbReference type="Proteomes" id="UP000030762">
    <property type="component" value="Unassembled WGS sequence"/>
</dbReference>
<gene>
    <name evidence="1" type="ORF">SDRG_03887</name>
</gene>
<name>T0QLJ0_SAPDV</name>
<dbReference type="InParanoid" id="T0QLJ0"/>
<dbReference type="OrthoDB" id="73825at2759"/>
<accession>T0QLJ0</accession>
<evidence type="ECO:0000313" key="2">
    <source>
        <dbReference type="Proteomes" id="UP000030762"/>
    </source>
</evidence>